<dbReference type="Proteomes" id="UP000315971">
    <property type="component" value="Unassembled WGS sequence"/>
</dbReference>
<dbReference type="SMART" id="SM00388">
    <property type="entry name" value="HisKA"/>
    <property type="match status" value="1"/>
</dbReference>
<feature type="transmembrane region" description="Helical" evidence="13">
    <location>
        <begin position="123"/>
        <end position="147"/>
    </location>
</feature>
<dbReference type="EMBL" id="FXSZ01000004">
    <property type="protein sequence ID" value="SMO62285.1"/>
    <property type="molecule type" value="Genomic_DNA"/>
</dbReference>
<feature type="domain" description="PAC" evidence="17">
    <location>
        <begin position="373"/>
        <end position="424"/>
    </location>
</feature>
<keyword evidence="7" id="KW-0547">Nucleotide-binding</keyword>
<feature type="domain" description="PAC" evidence="17">
    <location>
        <begin position="763"/>
        <end position="819"/>
    </location>
</feature>
<dbReference type="PROSITE" id="PS50113">
    <property type="entry name" value="PAC"/>
    <property type="match status" value="3"/>
</dbReference>
<dbReference type="Gene3D" id="1.10.287.130">
    <property type="match status" value="1"/>
</dbReference>
<dbReference type="SMART" id="SM00091">
    <property type="entry name" value="PAS"/>
    <property type="match status" value="3"/>
</dbReference>
<dbReference type="SUPFAM" id="SSF52172">
    <property type="entry name" value="CheY-like"/>
    <property type="match status" value="1"/>
</dbReference>
<dbReference type="Gene3D" id="3.30.450.20">
    <property type="entry name" value="PAS domain"/>
    <property type="match status" value="4"/>
</dbReference>
<reference evidence="18 19" key="1">
    <citation type="submission" date="2017-05" db="EMBL/GenBank/DDBJ databases">
        <authorList>
            <person name="Varghese N."/>
            <person name="Submissions S."/>
        </authorList>
    </citation>
    <scope>NUCLEOTIDE SEQUENCE [LARGE SCALE GENOMIC DNA]</scope>
    <source>
        <strain evidence="18 19">DSM 21342</strain>
    </source>
</reference>
<feature type="transmembrane region" description="Helical" evidence="13">
    <location>
        <begin position="83"/>
        <end position="103"/>
    </location>
</feature>
<comment type="subcellular location">
    <subcellularLocation>
        <location evidence="2">Cell membrane</location>
        <topology evidence="2">Multi-pass membrane protein</topology>
    </subcellularLocation>
</comment>
<dbReference type="PROSITE" id="PS50109">
    <property type="entry name" value="HIS_KIN"/>
    <property type="match status" value="1"/>
</dbReference>
<dbReference type="SUPFAM" id="SSF55785">
    <property type="entry name" value="PYP-like sensor domain (PAS domain)"/>
    <property type="match status" value="4"/>
</dbReference>
<evidence type="ECO:0000256" key="10">
    <source>
        <dbReference type="ARBA" id="ARBA00023012"/>
    </source>
</evidence>
<dbReference type="InterPro" id="IPR036641">
    <property type="entry name" value="HPT_dom_sf"/>
</dbReference>
<dbReference type="GO" id="GO:0005886">
    <property type="term" value="C:plasma membrane"/>
    <property type="evidence" value="ECO:0007669"/>
    <property type="project" value="UniProtKB-SubCell"/>
</dbReference>
<dbReference type="SUPFAM" id="SSF55874">
    <property type="entry name" value="ATPase domain of HSP90 chaperone/DNA topoisomerase II/histidine kinase"/>
    <property type="match status" value="1"/>
</dbReference>
<feature type="transmembrane region" description="Helical" evidence="13">
    <location>
        <begin position="181"/>
        <end position="209"/>
    </location>
</feature>
<dbReference type="GO" id="GO:0005524">
    <property type="term" value="F:ATP binding"/>
    <property type="evidence" value="ECO:0007669"/>
    <property type="project" value="UniProtKB-KW"/>
</dbReference>
<dbReference type="CDD" id="cd17546">
    <property type="entry name" value="REC_hyHK_CKI1_RcsC-like"/>
    <property type="match status" value="1"/>
</dbReference>
<evidence type="ECO:0000256" key="4">
    <source>
        <dbReference type="ARBA" id="ARBA00022475"/>
    </source>
</evidence>
<dbReference type="SMART" id="SM00387">
    <property type="entry name" value="HATPase_c"/>
    <property type="match status" value="1"/>
</dbReference>
<evidence type="ECO:0000256" key="12">
    <source>
        <dbReference type="PROSITE-ProRule" id="PRU00169"/>
    </source>
</evidence>
<dbReference type="Gene3D" id="3.30.565.10">
    <property type="entry name" value="Histidine kinase-like ATPase, C-terminal domain"/>
    <property type="match status" value="1"/>
</dbReference>
<dbReference type="PROSITE" id="PS50110">
    <property type="entry name" value="RESPONSE_REGULATORY"/>
    <property type="match status" value="1"/>
</dbReference>
<dbReference type="SMART" id="SM00448">
    <property type="entry name" value="REC"/>
    <property type="match status" value="1"/>
</dbReference>
<evidence type="ECO:0000313" key="19">
    <source>
        <dbReference type="Proteomes" id="UP000315971"/>
    </source>
</evidence>
<dbReference type="Pfam" id="PF00072">
    <property type="entry name" value="Response_reg"/>
    <property type="match status" value="1"/>
</dbReference>
<proteinExistence type="predicted"/>
<dbReference type="FunFam" id="3.30.565.10:FF:000010">
    <property type="entry name" value="Sensor histidine kinase RcsC"/>
    <property type="match status" value="1"/>
</dbReference>
<dbReference type="PROSITE" id="PS50112">
    <property type="entry name" value="PAS"/>
    <property type="match status" value="1"/>
</dbReference>
<organism evidence="18 19">
    <name type="scientific">Solitalea koreensis</name>
    <dbReference type="NCBI Taxonomy" id="543615"/>
    <lineage>
        <taxon>Bacteria</taxon>
        <taxon>Pseudomonadati</taxon>
        <taxon>Bacteroidota</taxon>
        <taxon>Sphingobacteriia</taxon>
        <taxon>Sphingobacteriales</taxon>
        <taxon>Sphingobacteriaceae</taxon>
        <taxon>Solitalea</taxon>
    </lineage>
</organism>
<dbReference type="CDD" id="cd16922">
    <property type="entry name" value="HATPase_EvgS-ArcB-TorS-like"/>
    <property type="match status" value="1"/>
</dbReference>
<dbReference type="InterPro" id="IPR000700">
    <property type="entry name" value="PAS-assoc_C"/>
</dbReference>
<accession>A0A521CSC2</accession>
<dbReference type="CDD" id="cd00082">
    <property type="entry name" value="HisKA"/>
    <property type="match status" value="1"/>
</dbReference>
<evidence type="ECO:0000259" key="16">
    <source>
        <dbReference type="PROSITE" id="PS50112"/>
    </source>
</evidence>
<dbReference type="InterPro" id="IPR035965">
    <property type="entry name" value="PAS-like_dom_sf"/>
</dbReference>
<dbReference type="SMART" id="SM00086">
    <property type="entry name" value="PAC"/>
    <property type="match status" value="2"/>
</dbReference>
<feature type="transmembrane region" description="Helical" evidence="13">
    <location>
        <begin position="13"/>
        <end position="35"/>
    </location>
</feature>
<dbReference type="EC" id="2.7.13.3" evidence="3"/>
<protein>
    <recommendedName>
        <fullName evidence="3">histidine kinase</fullName>
        <ecNumber evidence="3">2.7.13.3</ecNumber>
    </recommendedName>
</protein>
<evidence type="ECO:0000256" key="1">
    <source>
        <dbReference type="ARBA" id="ARBA00000085"/>
    </source>
</evidence>
<dbReference type="PRINTS" id="PR00344">
    <property type="entry name" value="BCTRLSENSOR"/>
</dbReference>
<dbReference type="PANTHER" id="PTHR45339:SF1">
    <property type="entry name" value="HYBRID SIGNAL TRANSDUCTION HISTIDINE KINASE J"/>
    <property type="match status" value="1"/>
</dbReference>
<dbReference type="NCBIfam" id="TIGR00229">
    <property type="entry name" value="sensory_box"/>
    <property type="match status" value="1"/>
</dbReference>
<keyword evidence="9 13" id="KW-1133">Transmembrane helix</keyword>
<dbReference type="PANTHER" id="PTHR45339">
    <property type="entry name" value="HYBRID SIGNAL TRANSDUCTION HISTIDINE KINASE J"/>
    <property type="match status" value="1"/>
</dbReference>
<dbReference type="InterPro" id="IPR036890">
    <property type="entry name" value="HATPase_C_sf"/>
</dbReference>
<evidence type="ECO:0000256" key="7">
    <source>
        <dbReference type="ARBA" id="ARBA00022741"/>
    </source>
</evidence>
<gene>
    <name evidence="18" type="ORF">SAMN06265350_104309</name>
</gene>
<keyword evidence="5 12" id="KW-0597">Phosphoprotein</keyword>
<evidence type="ECO:0000256" key="2">
    <source>
        <dbReference type="ARBA" id="ARBA00004651"/>
    </source>
</evidence>
<dbReference type="InterPro" id="IPR003594">
    <property type="entry name" value="HATPase_dom"/>
</dbReference>
<feature type="modified residue" description="4-aspartylphosphate" evidence="12">
    <location>
        <position position="1131"/>
    </location>
</feature>
<dbReference type="InterPro" id="IPR003661">
    <property type="entry name" value="HisK_dim/P_dom"/>
</dbReference>
<dbReference type="Pfam" id="PF13426">
    <property type="entry name" value="PAS_9"/>
    <property type="match status" value="1"/>
</dbReference>
<keyword evidence="19" id="KW-1185">Reference proteome</keyword>
<feature type="transmembrane region" description="Helical" evidence="13">
    <location>
        <begin position="230"/>
        <end position="247"/>
    </location>
</feature>
<feature type="domain" description="Response regulatory" evidence="15">
    <location>
        <begin position="1082"/>
        <end position="1200"/>
    </location>
</feature>
<name>A0A521CSC2_9SPHI</name>
<feature type="domain" description="Histidine kinase" evidence="14">
    <location>
        <begin position="837"/>
        <end position="1058"/>
    </location>
</feature>
<keyword evidence="4" id="KW-1003">Cell membrane</keyword>
<evidence type="ECO:0000256" key="13">
    <source>
        <dbReference type="SAM" id="Phobius"/>
    </source>
</evidence>
<feature type="transmembrane region" description="Helical" evidence="13">
    <location>
        <begin position="154"/>
        <end position="175"/>
    </location>
</feature>
<feature type="domain" description="PAS" evidence="16">
    <location>
        <begin position="558"/>
        <end position="595"/>
    </location>
</feature>
<comment type="catalytic activity">
    <reaction evidence="1">
        <text>ATP + protein L-histidine = ADP + protein N-phospho-L-histidine.</text>
        <dbReference type="EC" id="2.7.13.3"/>
    </reaction>
</comment>
<evidence type="ECO:0000256" key="8">
    <source>
        <dbReference type="ARBA" id="ARBA00022840"/>
    </source>
</evidence>
<dbReference type="InterPro" id="IPR004358">
    <property type="entry name" value="Sig_transdc_His_kin-like_C"/>
</dbReference>
<evidence type="ECO:0000256" key="3">
    <source>
        <dbReference type="ARBA" id="ARBA00012438"/>
    </source>
</evidence>
<dbReference type="GO" id="GO:0000155">
    <property type="term" value="F:phosphorelay sensor kinase activity"/>
    <property type="evidence" value="ECO:0007669"/>
    <property type="project" value="InterPro"/>
</dbReference>
<evidence type="ECO:0000259" key="17">
    <source>
        <dbReference type="PROSITE" id="PS50113"/>
    </source>
</evidence>
<dbReference type="Gene3D" id="3.40.50.2300">
    <property type="match status" value="1"/>
</dbReference>
<dbReference type="Pfam" id="PF02518">
    <property type="entry name" value="HATPase_c"/>
    <property type="match status" value="1"/>
</dbReference>
<keyword evidence="8" id="KW-0067">ATP-binding</keyword>
<dbReference type="InterPro" id="IPR011006">
    <property type="entry name" value="CheY-like_superfamily"/>
</dbReference>
<dbReference type="InterPro" id="IPR005467">
    <property type="entry name" value="His_kinase_dom"/>
</dbReference>
<dbReference type="SUPFAM" id="SSF47226">
    <property type="entry name" value="Histidine-containing phosphotransfer domain, HPT domain"/>
    <property type="match status" value="1"/>
</dbReference>
<evidence type="ECO:0000256" key="9">
    <source>
        <dbReference type="ARBA" id="ARBA00022989"/>
    </source>
</evidence>
<dbReference type="InterPro" id="IPR000014">
    <property type="entry name" value="PAS"/>
</dbReference>
<dbReference type="InterPro" id="IPR036097">
    <property type="entry name" value="HisK_dim/P_sf"/>
</dbReference>
<evidence type="ECO:0000256" key="11">
    <source>
        <dbReference type="ARBA" id="ARBA00023136"/>
    </source>
</evidence>
<dbReference type="Pfam" id="PF00512">
    <property type="entry name" value="HisKA"/>
    <property type="match status" value="1"/>
</dbReference>
<dbReference type="RefSeq" id="WP_142603385.1">
    <property type="nucleotide sequence ID" value="NZ_FXSZ01000004.1"/>
</dbReference>
<keyword evidence="10" id="KW-0902">Two-component regulatory system</keyword>
<dbReference type="InterPro" id="IPR001610">
    <property type="entry name" value="PAC"/>
</dbReference>
<dbReference type="OrthoDB" id="9811889at2"/>
<feature type="transmembrane region" description="Helical" evidence="13">
    <location>
        <begin position="253"/>
        <end position="280"/>
    </location>
</feature>
<dbReference type="SUPFAM" id="SSF47384">
    <property type="entry name" value="Homodimeric domain of signal transducing histidine kinase"/>
    <property type="match status" value="1"/>
</dbReference>
<dbReference type="InterPro" id="IPR001789">
    <property type="entry name" value="Sig_transdc_resp-reg_receiver"/>
</dbReference>
<evidence type="ECO:0000256" key="6">
    <source>
        <dbReference type="ARBA" id="ARBA00022692"/>
    </source>
</evidence>
<keyword evidence="6 13" id="KW-0812">Transmembrane</keyword>
<keyword evidence="11 13" id="KW-0472">Membrane</keyword>
<dbReference type="CDD" id="cd00130">
    <property type="entry name" value="PAS"/>
    <property type="match status" value="1"/>
</dbReference>
<evidence type="ECO:0000259" key="15">
    <source>
        <dbReference type="PROSITE" id="PS50110"/>
    </source>
</evidence>
<evidence type="ECO:0000313" key="18">
    <source>
        <dbReference type="EMBL" id="SMO62285.1"/>
    </source>
</evidence>
<sequence length="1337" mass="151994">METQRYTNAQKRFLLYSNGVSIAGIILGMLCILGWEFDLAYFRSIDSGYAEMKAGTAISVISLSIILKCLTHPKKGNWECSALIMAGSILVYATIINTFLSYVNHSVDLGRILEYNLTIPLQIQADLISAASLVCLILLIASVPFLYAKKHIAVAQVMIFIVILIAIVRLLGYIFKFSSFYKLIFFAPMDVPTTVILTALGIGFMFVHPDEGFMQILSSDLQGGKVARRLIPYAILVPVFLLLLRFSSNFYNFLPYGISIILITAAVIVASIISIISAAYRLNQVDTIRNEKDAYLRKSEELLRISQRIAHMGSWEFNISKQEATWSDETYRIFEVSKDKRLTYFILRALAPIESLKALLAVTNKAIITGEPFDIEVELFTAHRRIIYARVSGQAFYENNKIHKLTGFVQDITEKHILEDKVREKEANLSSMLENTDALVWSIDNKYRFITSNKKFEEAYFNSFVQSFETNRSILEVLNGGENYDLWKSLYDRALKGEFFSEEITTASSGFTQHIQCAFSPIIVKNQIVGATIYGIDVTNQRLNEQKMDEMSRLQNAILNYAGYAVISTDSMGIIESFNPTAEEMLGYKAHEAIGILSPWAFHQEGDAERWALQFKKELNLSYDIKPEMAFAIKAQMTRAVNIETTYIRKNGESFPVQLNVTALRNNQNEIRGYIAIVQDITEKKRSEEIIKNNESKLAALIDNTADPIWSIDCEYNLIIANEIFFNSVKAIYNLNLKINDNLKEKFETKLFKTWQAWYLRAFNGERFIVQSEVTYNDDTVFLDIAFNPIYNDNNEVIGAAIFGKDISHIKKFEKELIEAKEKAEHAADVKSQFLSTMSHEIRTPLNAVIGMTNLLLEEDPLSSQIEKLDTLKFSSETLLTLINDILDYNKIESSAINIEEIPFNIEELIKHLYHSFLYQAESKGIKLDLKLDKKINKLLIGDPSRISQIISNLIGNAIKFTEEGGVTISIKNGPLEYEYANLIFSIKDTGIGIPEEKINYVFELFTQASSETTRKFGGTGLGLAITKRLLELMNSEIKLVSKEGKGSEFSFCIKLRKYQGAQLNSLNSREPVNIPNLEGIRILIAEDNKTNRIVIEQFLSKWKASLDFVHNGIEAIEKISINDYHVVLMDLLMPEMDGYEATKKIRKMKGPKYQRLPIIALSASALSEVRNKVFNVGMNAYLTKPFNPTELYLTIVKCITKTDEFPQTTSLPEEMTTDGIVNFDKILEITGDNPEFLKEFLDVALESMEELLDNFEHHLQTFDLTGIKETKHKHTPLMEILNLVPLKTVFDDAKTLISVNNRDVTQVETLINRAKNYGNKIMNEMEERREEISVKI</sequence>
<feature type="domain" description="PAC" evidence="17">
    <location>
        <begin position="641"/>
        <end position="693"/>
    </location>
</feature>
<evidence type="ECO:0000259" key="14">
    <source>
        <dbReference type="PROSITE" id="PS50109"/>
    </source>
</evidence>
<evidence type="ECO:0000256" key="5">
    <source>
        <dbReference type="ARBA" id="ARBA00022553"/>
    </source>
</evidence>